<dbReference type="Proteomes" id="UP000249377">
    <property type="component" value="Unassembled WGS sequence"/>
</dbReference>
<organism evidence="2 3">
    <name type="scientific">Hydrogeniiclostridium mannosilyticum</name>
    <dbReference type="NCBI Taxonomy" id="2764322"/>
    <lineage>
        <taxon>Bacteria</taxon>
        <taxon>Bacillati</taxon>
        <taxon>Bacillota</taxon>
        <taxon>Clostridia</taxon>
        <taxon>Eubacteriales</taxon>
        <taxon>Acutalibacteraceae</taxon>
        <taxon>Hydrogeniiclostridium</taxon>
    </lineage>
</organism>
<accession>A0A328UCM2</accession>
<dbReference type="InterPro" id="IPR003731">
    <property type="entry name" value="Di-Nase_FeMo-co_biosynth"/>
</dbReference>
<dbReference type="RefSeq" id="WP_112332430.1">
    <property type="nucleotide sequence ID" value="NZ_JADPHD010000003.1"/>
</dbReference>
<feature type="domain" description="Dinitrogenase iron-molybdenum cofactor biosynthesis" evidence="1">
    <location>
        <begin position="10"/>
        <end position="96"/>
    </location>
</feature>
<dbReference type="Pfam" id="PF02579">
    <property type="entry name" value="Nitro_FeMo-Co"/>
    <property type="match status" value="1"/>
</dbReference>
<sequence length="133" mass="13876">MKIAVTYENGLVFQHFGHSSQFKIYEVEANQVVSSAVVDTNGSGHGALAGFLKAHGVNVLICGGIGGGARQALQENGIELYPGASGLADEQVAALLNGSLHYDPNTVCAHHHEKHSGGHCHDHHCGGQCGPEK</sequence>
<dbReference type="CDD" id="cd00851">
    <property type="entry name" value="MTH1175"/>
    <property type="match status" value="1"/>
</dbReference>
<name>A0A328UCM2_9FIRM</name>
<dbReference type="Gene3D" id="3.30.420.130">
    <property type="entry name" value="Dinitrogenase iron-molybdenum cofactor biosynthesis domain"/>
    <property type="match status" value="1"/>
</dbReference>
<dbReference type="EMBL" id="QLYR01000003">
    <property type="protein sequence ID" value="RAQ29199.1"/>
    <property type="molecule type" value="Genomic_DNA"/>
</dbReference>
<dbReference type="PANTHER" id="PTHR42983:SF1">
    <property type="entry name" value="IRON-MOLYBDENUM PROTEIN"/>
    <property type="match status" value="1"/>
</dbReference>
<proteinExistence type="predicted"/>
<reference evidence="2 3" key="1">
    <citation type="submission" date="2018-06" db="EMBL/GenBank/DDBJ databases">
        <title>Noncontiguous genome sequence of Ruminococcaceae bacterium ASD2818.</title>
        <authorList>
            <person name="Chaplin A.V."/>
            <person name="Sokolova S.R."/>
            <person name="Kochetkova T.O."/>
            <person name="Goltsov A.Y."/>
            <person name="Trofimov D.Y."/>
            <person name="Efimov B.A."/>
        </authorList>
    </citation>
    <scope>NUCLEOTIDE SEQUENCE [LARGE SCALE GENOMIC DNA]</scope>
    <source>
        <strain evidence="2 3">ASD2818</strain>
    </source>
</reference>
<evidence type="ECO:0000313" key="2">
    <source>
        <dbReference type="EMBL" id="RAQ29199.1"/>
    </source>
</evidence>
<dbReference type="SUPFAM" id="SSF53146">
    <property type="entry name" value="Nitrogenase accessory factor-like"/>
    <property type="match status" value="1"/>
</dbReference>
<dbReference type="PANTHER" id="PTHR42983">
    <property type="entry name" value="DINITROGENASE IRON-MOLYBDENUM COFACTOR PROTEIN-RELATED"/>
    <property type="match status" value="1"/>
</dbReference>
<dbReference type="InterPro" id="IPR033913">
    <property type="entry name" value="MTH1175_dom"/>
</dbReference>
<evidence type="ECO:0000259" key="1">
    <source>
        <dbReference type="Pfam" id="PF02579"/>
    </source>
</evidence>
<gene>
    <name evidence="2" type="ORF">DPQ25_06840</name>
</gene>
<evidence type="ECO:0000313" key="3">
    <source>
        <dbReference type="Proteomes" id="UP000249377"/>
    </source>
</evidence>
<protein>
    <submittedName>
        <fullName evidence="2">Dinitrogenase iron-molybdenum cofactor biosynthesis protein</fullName>
    </submittedName>
</protein>
<comment type="caution">
    <text evidence="2">The sequence shown here is derived from an EMBL/GenBank/DDBJ whole genome shotgun (WGS) entry which is preliminary data.</text>
</comment>
<dbReference type="AlphaFoldDB" id="A0A328UCM2"/>
<dbReference type="InterPro" id="IPR036105">
    <property type="entry name" value="DiNase_FeMo-co_biosyn_sf"/>
</dbReference>
<keyword evidence="3" id="KW-1185">Reference proteome</keyword>